<dbReference type="PROSITE" id="PS01087">
    <property type="entry name" value="RADICAL_ACTIVATING"/>
    <property type="match status" value="1"/>
</dbReference>
<dbReference type="GO" id="GO:0005737">
    <property type="term" value="C:cytoplasm"/>
    <property type="evidence" value="ECO:0007669"/>
    <property type="project" value="UniProtKB-SubCell"/>
</dbReference>
<accession>A0A0T9P8I2</accession>
<dbReference type="PANTHER" id="PTHR30352">
    <property type="entry name" value="PYRUVATE FORMATE-LYASE-ACTIVATING ENZYME"/>
    <property type="match status" value="1"/>
</dbReference>
<evidence type="ECO:0000256" key="3">
    <source>
        <dbReference type="ARBA" id="ARBA00004496"/>
    </source>
</evidence>
<organism evidence="15 16">
    <name type="scientific">Yersinia similis</name>
    <dbReference type="NCBI Taxonomy" id="367190"/>
    <lineage>
        <taxon>Bacteria</taxon>
        <taxon>Pseudomonadati</taxon>
        <taxon>Pseudomonadota</taxon>
        <taxon>Gammaproteobacteria</taxon>
        <taxon>Enterobacterales</taxon>
        <taxon>Yersiniaceae</taxon>
        <taxon>Yersinia</taxon>
    </lineage>
</organism>
<keyword evidence="9" id="KW-0479">Metal-binding</keyword>
<evidence type="ECO:0000256" key="7">
    <source>
        <dbReference type="ARBA" id="ARBA00022490"/>
    </source>
</evidence>
<dbReference type="GO" id="GO:0046872">
    <property type="term" value="F:metal ion binding"/>
    <property type="evidence" value="ECO:0007669"/>
    <property type="project" value="UniProtKB-KW"/>
</dbReference>
<dbReference type="InterPro" id="IPR007197">
    <property type="entry name" value="rSAM"/>
</dbReference>
<dbReference type="Gene3D" id="3.20.20.70">
    <property type="entry name" value="Aldolase class I"/>
    <property type="match status" value="1"/>
</dbReference>
<dbReference type="GO" id="GO:0004748">
    <property type="term" value="F:ribonucleoside-diphosphate reductase activity, thioredoxin disulfide as acceptor"/>
    <property type="evidence" value="ECO:0007669"/>
    <property type="project" value="TreeGrafter"/>
</dbReference>
<evidence type="ECO:0000256" key="5">
    <source>
        <dbReference type="ARBA" id="ARBA00014281"/>
    </source>
</evidence>
<evidence type="ECO:0000256" key="8">
    <source>
        <dbReference type="ARBA" id="ARBA00022691"/>
    </source>
</evidence>
<evidence type="ECO:0000313" key="15">
    <source>
        <dbReference type="EMBL" id="CNH51406.1"/>
    </source>
</evidence>
<sequence>MTSGLVNARPADGLSNEANQHGYKYERAFTINYHQYYPVDVINGPGTRCTLFVSGCVHQCVGCYNKSTWRLNSGKPFTREMEDKIIADLNDTRIRRQGLSLSGGDPLHPQNLSTILQLVQRVHRECDGKDIWLWTGYTLAELTAEQQQVVDLINVLIDGKFVQDLKDPSLIWRGSSNQVIYYIR</sequence>
<dbReference type="GO" id="GO:0051539">
    <property type="term" value="F:4 iron, 4 sulfur cluster binding"/>
    <property type="evidence" value="ECO:0007669"/>
    <property type="project" value="UniProtKB-KW"/>
</dbReference>
<evidence type="ECO:0000256" key="14">
    <source>
        <dbReference type="PIRNR" id="PIRNR000368"/>
    </source>
</evidence>
<keyword evidence="8" id="KW-0949">S-adenosyl-L-methionine</keyword>
<protein>
    <recommendedName>
        <fullName evidence="5 14">Anaerobic ribonucleoside-triphosphate reductase-activating protein</fullName>
        <ecNumber evidence="14">1.97.1.-</ecNumber>
    </recommendedName>
</protein>
<dbReference type="NCBIfam" id="NF008335">
    <property type="entry name" value="PRK11121.1"/>
    <property type="match status" value="1"/>
</dbReference>
<comment type="cofactor">
    <cofactor evidence="1">
        <name>[4Fe-4S] cluster</name>
        <dbReference type="ChEBI" id="CHEBI:49883"/>
    </cofactor>
</comment>
<comment type="catalytic activity">
    <reaction evidence="13">
        <text>glycyl-[protein] + reduced [flavodoxin] + S-adenosyl-L-methionine = glycin-2-yl radical-[protein] + semiquinone [flavodoxin] + 5'-deoxyadenosine + L-methionine + H(+)</text>
        <dbReference type="Rhea" id="RHEA:61976"/>
        <dbReference type="Rhea" id="RHEA-COMP:10622"/>
        <dbReference type="Rhea" id="RHEA-COMP:14480"/>
        <dbReference type="Rhea" id="RHEA-COMP:15993"/>
        <dbReference type="Rhea" id="RHEA-COMP:15994"/>
        <dbReference type="ChEBI" id="CHEBI:15378"/>
        <dbReference type="ChEBI" id="CHEBI:17319"/>
        <dbReference type="ChEBI" id="CHEBI:29947"/>
        <dbReference type="ChEBI" id="CHEBI:32722"/>
        <dbReference type="ChEBI" id="CHEBI:57618"/>
        <dbReference type="ChEBI" id="CHEBI:57844"/>
        <dbReference type="ChEBI" id="CHEBI:59789"/>
        <dbReference type="ChEBI" id="CHEBI:140311"/>
    </reaction>
</comment>
<keyword evidence="7" id="KW-0963">Cytoplasm</keyword>
<evidence type="ECO:0000256" key="4">
    <source>
        <dbReference type="ARBA" id="ARBA00009777"/>
    </source>
</evidence>
<dbReference type="InterPro" id="IPR058240">
    <property type="entry name" value="rSAM_sf"/>
</dbReference>
<dbReference type="InterPro" id="IPR013785">
    <property type="entry name" value="Aldolase_TIM"/>
</dbReference>
<dbReference type="EMBL" id="CQBK01000004">
    <property type="protein sequence ID" value="CNH51406.1"/>
    <property type="molecule type" value="Genomic_DNA"/>
</dbReference>
<dbReference type="InterPro" id="IPR001989">
    <property type="entry name" value="Radical_activat_CS"/>
</dbReference>
<evidence type="ECO:0000256" key="13">
    <source>
        <dbReference type="ARBA" id="ARBA00047365"/>
    </source>
</evidence>
<dbReference type="PANTHER" id="PTHR30352:SF2">
    <property type="entry name" value="ANAEROBIC RIBONUCLEOSIDE-TRIPHOSPHATE REDUCTASE-ACTIVATING PROTEIN"/>
    <property type="match status" value="1"/>
</dbReference>
<comment type="function">
    <text evidence="2 14">Activation of anaerobic ribonucleoside-triphosphate reductase under anaerobic conditions by generation of an organic free radical, using S-adenosylmethionine and reduced flavodoxin as cosubstrates to produce 5'-deoxy-adenosine.</text>
</comment>
<dbReference type="EC" id="1.97.1.-" evidence="14"/>
<dbReference type="GO" id="GO:0043365">
    <property type="term" value="F:[formate-C-acetyltransferase]-activating enzyme activity"/>
    <property type="evidence" value="ECO:0007669"/>
    <property type="project" value="InterPro"/>
</dbReference>
<evidence type="ECO:0000256" key="11">
    <source>
        <dbReference type="ARBA" id="ARBA00023004"/>
    </source>
</evidence>
<evidence type="ECO:0000313" key="16">
    <source>
        <dbReference type="Proteomes" id="UP000038204"/>
    </source>
</evidence>
<evidence type="ECO:0000256" key="1">
    <source>
        <dbReference type="ARBA" id="ARBA00001966"/>
    </source>
</evidence>
<dbReference type="SFLD" id="SFLDF00299">
    <property type="entry name" value="anaerobic_ribonucleoside-triph"/>
    <property type="match status" value="1"/>
</dbReference>
<evidence type="ECO:0000256" key="2">
    <source>
        <dbReference type="ARBA" id="ARBA00003852"/>
    </source>
</evidence>
<keyword evidence="12" id="KW-0411">Iron-sulfur</keyword>
<dbReference type="SUPFAM" id="SSF102114">
    <property type="entry name" value="Radical SAM enzymes"/>
    <property type="match status" value="1"/>
</dbReference>
<dbReference type="Pfam" id="PF13353">
    <property type="entry name" value="Fer4_12"/>
    <property type="match status" value="1"/>
</dbReference>
<dbReference type="FunFam" id="3.20.20.70:FF:000087">
    <property type="entry name" value="Anaerobic ribonucleoside-triphosphate reductase-activating protein"/>
    <property type="match status" value="1"/>
</dbReference>
<keyword evidence="11" id="KW-0408">Iron</keyword>
<dbReference type="NCBIfam" id="TIGR02491">
    <property type="entry name" value="NrdG"/>
    <property type="match status" value="1"/>
</dbReference>
<dbReference type="PIRSF" id="PIRSF000368">
    <property type="entry name" value="NrdG"/>
    <property type="match status" value="1"/>
</dbReference>
<comment type="similarity">
    <text evidence="4 14">Belongs to the organic radical-activating enzymes family.</text>
</comment>
<evidence type="ECO:0000256" key="12">
    <source>
        <dbReference type="ARBA" id="ARBA00023014"/>
    </source>
</evidence>
<reference evidence="15 16" key="1">
    <citation type="submission" date="2015-03" db="EMBL/GenBank/DDBJ databases">
        <authorList>
            <person name="Murphy D."/>
        </authorList>
    </citation>
    <scope>NUCLEOTIDE SEQUENCE [LARGE SCALE GENOMIC DNA]</scope>
    <source>
        <strain evidence="15 16">Y233</strain>
    </source>
</reference>
<keyword evidence="6" id="KW-0004">4Fe-4S</keyword>
<comment type="subcellular location">
    <subcellularLocation>
        <location evidence="3">Cytoplasm</location>
    </subcellularLocation>
</comment>
<proteinExistence type="inferred from homology"/>
<name>A0A0T9P8I2_9GAMM</name>
<keyword evidence="10 14" id="KW-0560">Oxidoreductase</keyword>
<dbReference type="Proteomes" id="UP000038204">
    <property type="component" value="Unassembled WGS sequence"/>
</dbReference>
<dbReference type="SFLD" id="SFLDG01063">
    <property type="entry name" value="activating_enzymes__group_1"/>
    <property type="match status" value="1"/>
</dbReference>
<dbReference type="AlphaFoldDB" id="A0A0T9P8I2"/>
<dbReference type="InterPro" id="IPR034457">
    <property type="entry name" value="Organic_radical-activating"/>
</dbReference>
<dbReference type="SFLD" id="SFLDG01066">
    <property type="entry name" value="organic_radical-activating_enz"/>
    <property type="match status" value="1"/>
</dbReference>
<dbReference type="SFLD" id="SFLDS00029">
    <property type="entry name" value="Radical_SAM"/>
    <property type="match status" value="1"/>
</dbReference>
<gene>
    <name evidence="15" type="primary">pflA_2</name>
    <name evidence="15" type="ORF">ERS008667_00816</name>
</gene>
<evidence type="ECO:0000256" key="6">
    <source>
        <dbReference type="ARBA" id="ARBA00022485"/>
    </source>
</evidence>
<evidence type="ECO:0000256" key="10">
    <source>
        <dbReference type="ARBA" id="ARBA00023002"/>
    </source>
</evidence>
<evidence type="ECO:0000256" key="9">
    <source>
        <dbReference type="ARBA" id="ARBA00022723"/>
    </source>
</evidence>
<dbReference type="InterPro" id="IPR012837">
    <property type="entry name" value="NrdG"/>
</dbReference>